<feature type="chain" id="PRO_5045579062" description="PDZ domain-containing protein" evidence="1">
    <location>
        <begin position="30"/>
        <end position="266"/>
    </location>
</feature>
<evidence type="ECO:0000256" key="1">
    <source>
        <dbReference type="SAM" id="SignalP"/>
    </source>
</evidence>
<dbReference type="EMBL" id="WHOA01000133">
    <property type="protein sequence ID" value="NOU73732.1"/>
    <property type="molecule type" value="Genomic_DNA"/>
</dbReference>
<reference evidence="2 3" key="1">
    <citation type="submission" date="2019-10" db="EMBL/GenBank/DDBJ databases">
        <title>Description of Paenibacillus terrestris sp. nov.</title>
        <authorList>
            <person name="Carlier A."/>
            <person name="Qi S."/>
        </authorList>
    </citation>
    <scope>NUCLEOTIDE SEQUENCE [LARGE SCALE GENOMIC DNA]</scope>
    <source>
        <strain evidence="2 3">LMG 31458</strain>
    </source>
</reference>
<gene>
    <name evidence="2" type="ORF">GC098_20295</name>
</gene>
<comment type="caution">
    <text evidence="2">The sequence shown here is derived from an EMBL/GenBank/DDBJ whole genome shotgun (WGS) entry which is preliminary data.</text>
</comment>
<accession>A0ABX1XYT5</accession>
<protein>
    <recommendedName>
        <fullName evidence="4">PDZ domain-containing protein</fullName>
    </recommendedName>
</protein>
<name>A0ABX1XYT5_9BACL</name>
<dbReference type="Proteomes" id="UP000616779">
    <property type="component" value="Unassembled WGS sequence"/>
</dbReference>
<evidence type="ECO:0000313" key="3">
    <source>
        <dbReference type="Proteomes" id="UP000616779"/>
    </source>
</evidence>
<feature type="signal peptide" evidence="1">
    <location>
        <begin position="1"/>
        <end position="29"/>
    </location>
</feature>
<evidence type="ECO:0000313" key="2">
    <source>
        <dbReference type="EMBL" id="NOU73732.1"/>
    </source>
</evidence>
<organism evidence="2 3">
    <name type="scientific">Paenibacillus phytorum</name>
    <dbReference type="NCBI Taxonomy" id="2654977"/>
    <lineage>
        <taxon>Bacteria</taxon>
        <taxon>Bacillati</taxon>
        <taxon>Bacillota</taxon>
        <taxon>Bacilli</taxon>
        <taxon>Bacillales</taxon>
        <taxon>Paenibacillaceae</taxon>
        <taxon>Paenibacillus</taxon>
    </lineage>
</organism>
<proteinExistence type="predicted"/>
<keyword evidence="3" id="KW-1185">Reference proteome</keyword>
<keyword evidence="1" id="KW-0732">Signal</keyword>
<dbReference type="RefSeq" id="WP_171645148.1">
    <property type="nucleotide sequence ID" value="NZ_WHOA01000133.1"/>
</dbReference>
<evidence type="ECO:0008006" key="4">
    <source>
        <dbReference type="Google" id="ProtNLM"/>
    </source>
</evidence>
<sequence length="266" mass="29541">MSNNLNHLSVFIKKILSVIFLCLVLTACTAPKQLQPPTIKITPSVQPKPTKESTIIKPEKENIVPVEYMPVTLPTISLSPIGTNVVNKKLKEVKLQDASVVLYSKKSGESQNIYAGIKTGDKIYEIEGIIGYGNPDETEISQNYFNGISLIKIRGSEGVSAPITHYIKIENGFPISFIQLEKYCQEYDIDSDGKKELITSAGGTIPETEIIKLNGNKFESVNLNQVMNGVVTFDNKQLEFIVYQPNKNPGLYKMTSRGMEYVSEQS</sequence>